<dbReference type="GO" id="GO:0160105">
    <property type="term" value="F:tRNA (adenine(22)-N1)-methyltransferase activity"/>
    <property type="evidence" value="ECO:0007669"/>
    <property type="project" value="InterPro"/>
</dbReference>
<dbReference type="Gene3D" id="1.10.287.1890">
    <property type="match status" value="1"/>
</dbReference>
<dbReference type="GO" id="GO:0032259">
    <property type="term" value="P:methylation"/>
    <property type="evidence" value="ECO:0007669"/>
    <property type="project" value="UniProtKB-KW"/>
</dbReference>
<keyword evidence="1" id="KW-0489">Methyltransferase</keyword>
<comment type="caution">
    <text evidence="1">The sequence shown here is derived from an EMBL/GenBank/DDBJ whole genome shotgun (WGS) entry which is preliminary data.</text>
</comment>
<keyword evidence="1" id="KW-0808">Transferase</keyword>
<dbReference type="CDD" id="cd02440">
    <property type="entry name" value="AdoMet_MTases"/>
    <property type="match status" value="1"/>
</dbReference>
<dbReference type="Gene3D" id="3.40.50.150">
    <property type="entry name" value="Vaccinia Virus protein VP39"/>
    <property type="match status" value="1"/>
</dbReference>
<reference evidence="1" key="1">
    <citation type="journal article" date="2021" name="PeerJ">
        <title>Extensive microbial diversity within the chicken gut microbiome revealed by metagenomics and culture.</title>
        <authorList>
            <person name="Gilroy R."/>
            <person name="Ravi A."/>
            <person name="Getino M."/>
            <person name="Pursley I."/>
            <person name="Horton D.L."/>
            <person name="Alikhan N.F."/>
            <person name="Baker D."/>
            <person name="Gharbi K."/>
            <person name="Hall N."/>
            <person name="Watson M."/>
            <person name="Adriaenssens E.M."/>
            <person name="Foster-Nyarko E."/>
            <person name="Jarju S."/>
            <person name="Secka A."/>
            <person name="Antonio M."/>
            <person name="Oren A."/>
            <person name="Chaudhuri R.R."/>
            <person name="La Ragione R."/>
            <person name="Hildebrand F."/>
            <person name="Pallen M.J."/>
        </authorList>
    </citation>
    <scope>NUCLEOTIDE SEQUENCE</scope>
    <source>
        <strain evidence="1">CHK191-13928</strain>
    </source>
</reference>
<dbReference type="PANTHER" id="PTHR38451:SF1">
    <property type="entry name" value="TRNA (ADENINE(22)-N(1))-METHYLTRANSFERASE"/>
    <property type="match status" value="1"/>
</dbReference>
<dbReference type="Pfam" id="PF04816">
    <property type="entry name" value="TrmK"/>
    <property type="match status" value="1"/>
</dbReference>
<name>A0A9D2BA80_9FIRM</name>
<organism evidence="1 2">
    <name type="scientific">Candidatus Anaerostipes excrementavium</name>
    <dbReference type="NCBI Taxonomy" id="2838463"/>
    <lineage>
        <taxon>Bacteria</taxon>
        <taxon>Bacillati</taxon>
        <taxon>Bacillota</taxon>
        <taxon>Clostridia</taxon>
        <taxon>Lachnospirales</taxon>
        <taxon>Lachnospiraceae</taxon>
        <taxon>Anaerostipes</taxon>
    </lineage>
</organism>
<sequence>MELSKRLQTIASYVTEGFRAADVGTDHGYIPIYLVQHKRCPHAFAMDINEGPLQRAKQHIAEMNLESRIDCILSDGLDGLPQKDVDSVILAGMGGDLIVQILERGKDKLSGVKELILSPQSHPERVRLWLHQNGFRILQEKMLIEDGKYYVICRAVHGTESYEKACFYDFGRFLIMEQDPTLLEYLNLEYQKYEKINQSLVDLSKEHIQKRKTEVEQRLGAIKEALGYYEM</sequence>
<gene>
    <name evidence="1" type="ORF">H9735_12950</name>
</gene>
<proteinExistence type="predicted"/>
<protein>
    <submittedName>
        <fullName evidence="1">Class I SAM-dependent methyltransferase</fullName>
    </submittedName>
</protein>
<dbReference type="InterPro" id="IPR006901">
    <property type="entry name" value="TrmK"/>
</dbReference>
<dbReference type="Proteomes" id="UP000886721">
    <property type="component" value="Unassembled WGS sequence"/>
</dbReference>
<accession>A0A9D2BA80</accession>
<dbReference type="InterPro" id="IPR029063">
    <property type="entry name" value="SAM-dependent_MTases_sf"/>
</dbReference>
<evidence type="ECO:0000313" key="2">
    <source>
        <dbReference type="Proteomes" id="UP000886721"/>
    </source>
</evidence>
<evidence type="ECO:0000313" key="1">
    <source>
        <dbReference type="EMBL" id="HIX69010.1"/>
    </source>
</evidence>
<dbReference type="PIRSF" id="PIRSF018637">
    <property type="entry name" value="TrmK"/>
    <property type="match status" value="1"/>
</dbReference>
<reference evidence="1" key="2">
    <citation type="submission" date="2021-04" db="EMBL/GenBank/DDBJ databases">
        <authorList>
            <person name="Gilroy R."/>
        </authorList>
    </citation>
    <scope>NUCLEOTIDE SEQUENCE</scope>
    <source>
        <strain evidence="1">CHK191-13928</strain>
    </source>
</reference>
<dbReference type="EMBL" id="DXEM01000039">
    <property type="protein sequence ID" value="HIX69010.1"/>
    <property type="molecule type" value="Genomic_DNA"/>
</dbReference>
<dbReference type="SUPFAM" id="SSF53335">
    <property type="entry name" value="S-adenosyl-L-methionine-dependent methyltransferases"/>
    <property type="match status" value="1"/>
</dbReference>
<dbReference type="AlphaFoldDB" id="A0A9D2BA80"/>
<dbReference type="PANTHER" id="PTHR38451">
    <property type="entry name" value="TRNA (ADENINE(22)-N(1))-METHYLTRANSFERASE"/>
    <property type="match status" value="1"/>
</dbReference>